<gene>
    <name evidence="2" type="ORF">NCTC9185_02643</name>
</gene>
<evidence type="ECO:0000313" key="3">
    <source>
        <dbReference type="Proteomes" id="UP000339249"/>
    </source>
</evidence>
<sequence>MSLAYGWAKNRDFAAPHFQRYRATAYAAPYSFWLAIISLTNIDMLNPYFRIFFKRVC</sequence>
<accession>A0A4U9CZA3</accession>
<reference evidence="2 3" key="1">
    <citation type="submission" date="2019-04" db="EMBL/GenBank/DDBJ databases">
        <authorList>
            <consortium name="Pathogen Informatics"/>
        </authorList>
    </citation>
    <scope>NUCLEOTIDE SEQUENCE [LARGE SCALE GENOMIC DNA]</scope>
    <source>
        <strain evidence="2 3">NCTC9185</strain>
    </source>
</reference>
<keyword evidence="1" id="KW-1133">Transmembrane helix</keyword>
<evidence type="ECO:0000313" key="2">
    <source>
        <dbReference type="EMBL" id="VTN10711.1"/>
    </source>
</evidence>
<organism evidence="2 3">
    <name type="scientific">Raoultella terrigena</name>
    <name type="common">Klebsiella terrigena</name>
    <dbReference type="NCBI Taxonomy" id="577"/>
    <lineage>
        <taxon>Bacteria</taxon>
        <taxon>Pseudomonadati</taxon>
        <taxon>Pseudomonadota</taxon>
        <taxon>Gammaproteobacteria</taxon>
        <taxon>Enterobacterales</taxon>
        <taxon>Enterobacteriaceae</taxon>
        <taxon>Klebsiella/Raoultella group</taxon>
        <taxon>Raoultella</taxon>
    </lineage>
</organism>
<evidence type="ECO:0000256" key="1">
    <source>
        <dbReference type="SAM" id="Phobius"/>
    </source>
</evidence>
<dbReference type="EMBL" id="CABDVU010000001">
    <property type="protein sequence ID" value="VTN10711.1"/>
    <property type="molecule type" value="Genomic_DNA"/>
</dbReference>
<dbReference type="Proteomes" id="UP000339249">
    <property type="component" value="Unassembled WGS sequence"/>
</dbReference>
<name>A0A4U9CZA3_RAOTE</name>
<protein>
    <submittedName>
        <fullName evidence="2">Uncharacterized protein</fullName>
    </submittedName>
</protein>
<feature type="transmembrane region" description="Helical" evidence="1">
    <location>
        <begin position="30"/>
        <end position="49"/>
    </location>
</feature>
<dbReference type="AlphaFoldDB" id="A0A4U9CZA3"/>
<keyword evidence="1" id="KW-0812">Transmembrane</keyword>
<proteinExistence type="predicted"/>
<keyword evidence="1" id="KW-0472">Membrane</keyword>